<dbReference type="GO" id="GO:0016712">
    <property type="term" value="F:oxidoreductase activity, acting on paired donors, with incorporation or reduction of molecular oxygen, reduced flavin or flavoprotein as one donor, and incorporation of one atom of oxygen"/>
    <property type="evidence" value="ECO:0007669"/>
    <property type="project" value="TreeGrafter"/>
</dbReference>
<name>A0A7R9ABF7_9CRUS</name>
<reference evidence="5" key="1">
    <citation type="submission" date="2020-11" db="EMBL/GenBank/DDBJ databases">
        <authorList>
            <person name="Tran Van P."/>
        </authorList>
    </citation>
    <scope>NUCLEOTIDE SEQUENCE</scope>
</reference>
<dbReference type="InterPro" id="IPR001128">
    <property type="entry name" value="Cyt_P450"/>
</dbReference>
<dbReference type="GO" id="GO:0020037">
    <property type="term" value="F:heme binding"/>
    <property type="evidence" value="ECO:0007669"/>
    <property type="project" value="InterPro"/>
</dbReference>
<gene>
    <name evidence="5" type="ORF">DSTB1V02_LOCUS10858</name>
</gene>
<accession>A0A7R9ABF7</accession>
<evidence type="ECO:0000256" key="3">
    <source>
        <dbReference type="ARBA" id="ARBA00023004"/>
    </source>
</evidence>
<dbReference type="OrthoDB" id="3934656at2759"/>
<proteinExistence type="inferred from homology"/>
<evidence type="ECO:0000256" key="2">
    <source>
        <dbReference type="ARBA" id="ARBA00022723"/>
    </source>
</evidence>
<keyword evidence="4" id="KW-0560">Oxidoreductase</keyword>
<dbReference type="GO" id="GO:0005737">
    <property type="term" value="C:cytoplasm"/>
    <property type="evidence" value="ECO:0007669"/>
    <property type="project" value="TreeGrafter"/>
</dbReference>
<dbReference type="Gene3D" id="1.10.630.10">
    <property type="entry name" value="Cytochrome P450"/>
    <property type="match status" value="1"/>
</dbReference>
<comment type="similarity">
    <text evidence="1">Belongs to the cytochrome P450 family.</text>
</comment>
<evidence type="ECO:0008006" key="7">
    <source>
        <dbReference type="Google" id="ProtNLM"/>
    </source>
</evidence>
<sequence>MFVGPWGLPFLGYVPFIYDDYELKTMNALSEKYGKIFTLRLLNHDVVVLNDWEIVREFFGRLEISGRPDFRLIRPESRELGLAFVHGRSWHVNRRFTTRVFKELGFGNNEALDSIIQDSVINFCQFLKENRHRPQELGHDLNIAVLSIIWTIIAEYASEQERNEQR</sequence>
<dbReference type="Proteomes" id="UP000677054">
    <property type="component" value="Unassembled WGS sequence"/>
</dbReference>
<organism evidence="5">
    <name type="scientific">Darwinula stevensoni</name>
    <dbReference type="NCBI Taxonomy" id="69355"/>
    <lineage>
        <taxon>Eukaryota</taxon>
        <taxon>Metazoa</taxon>
        <taxon>Ecdysozoa</taxon>
        <taxon>Arthropoda</taxon>
        <taxon>Crustacea</taxon>
        <taxon>Oligostraca</taxon>
        <taxon>Ostracoda</taxon>
        <taxon>Podocopa</taxon>
        <taxon>Podocopida</taxon>
        <taxon>Darwinulocopina</taxon>
        <taxon>Darwinuloidea</taxon>
        <taxon>Darwinulidae</taxon>
        <taxon>Darwinula</taxon>
    </lineage>
</organism>
<dbReference type="GO" id="GO:0006805">
    <property type="term" value="P:xenobiotic metabolic process"/>
    <property type="evidence" value="ECO:0007669"/>
    <property type="project" value="TreeGrafter"/>
</dbReference>
<keyword evidence="2" id="KW-0479">Metal-binding</keyword>
<dbReference type="AlphaFoldDB" id="A0A7R9ABF7"/>
<dbReference type="InterPro" id="IPR036396">
    <property type="entry name" value="Cyt_P450_sf"/>
</dbReference>
<evidence type="ECO:0000256" key="1">
    <source>
        <dbReference type="ARBA" id="ARBA00010617"/>
    </source>
</evidence>
<evidence type="ECO:0000313" key="6">
    <source>
        <dbReference type="Proteomes" id="UP000677054"/>
    </source>
</evidence>
<dbReference type="Pfam" id="PF00067">
    <property type="entry name" value="p450"/>
    <property type="match status" value="1"/>
</dbReference>
<evidence type="ECO:0000313" key="5">
    <source>
        <dbReference type="EMBL" id="CAD7251091.1"/>
    </source>
</evidence>
<keyword evidence="3" id="KW-0408">Iron</keyword>
<dbReference type="PANTHER" id="PTHR24300">
    <property type="entry name" value="CYTOCHROME P450 508A4-RELATED"/>
    <property type="match status" value="1"/>
</dbReference>
<dbReference type="EMBL" id="LR902787">
    <property type="protein sequence ID" value="CAD7251091.1"/>
    <property type="molecule type" value="Genomic_DNA"/>
</dbReference>
<dbReference type="PANTHER" id="PTHR24300:SF403">
    <property type="entry name" value="CYTOCHROME P450 306A1"/>
    <property type="match status" value="1"/>
</dbReference>
<dbReference type="GO" id="GO:0005506">
    <property type="term" value="F:iron ion binding"/>
    <property type="evidence" value="ECO:0007669"/>
    <property type="project" value="InterPro"/>
</dbReference>
<dbReference type="SUPFAM" id="SSF48264">
    <property type="entry name" value="Cytochrome P450"/>
    <property type="match status" value="1"/>
</dbReference>
<dbReference type="GO" id="GO:0006082">
    <property type="term" value="P:organic acid metabolic process"/>
    <property type="evidence" value="ECO:0007669"/>
    <property type="project" value="TreeGrafter"/>
</dbReference>
<dbReference type="InterPro" id="IPR050182">
    <property type="entry name" value="Cytochrome_P450_fam2"/>
</dbReference>
<dbReference type="GO" id="GO:0008395">
    <property type="term" value="F:steroid hydroxylase activity"/>
    <property type="evidence" value="ECO:0007669"/>
    <property type="project" value="TreeGrafter"/>
</dbReference>
<keyword evidence="6" id="KW-1185">Reference proteome</keyword>
<evidence type="ECO:0000256" key="4">
    <source>
        <dbReference type="ARBA" id="ARBA00023033"/>
    </source>
</evidence>
<dbReference type="EMBL" id="CAJPEV010003270">
    <property type="protein sequence ID" value="CAG0899375.1"/>
    <property type="molecule type" value="Genomic_DNA"/>
</dbReference>
<keyword evidence="4" id="KW-0503">Monooxygenase</keyword>
<protein>
    <recommendedName>
        <fullName evidence="7">Cytochrome P450</fullName>
    </recommendedName>
</protein>